<sequence length="133" mass="15670">MPNSIKSFEDLDCWKSCRDLRVDLSKMIKKFPDKEKFLLADQIVRASRSVTNNIAEGYGRYHYKENAQFCRQSRGSLFELIDHLIIALEESYITKKEYENVRRLIDKSLALLNGYINYLRKVVEKDLQLTNNS</sequence>
<dbReference type="PANTHER" id="PTHR38471:SF2">
    <property type="entry name" value="FOUR HELIX BUNDLE PROTEIN"/>
    <property type="match status" value="1"/>
</dbReference>
<dbReference type="InterPro" id="IPR036583">
    <property type="entry name" value="23S_rRNA_IVS_sf"/>
</dbReference>
<proteinExistence type="predicted"/>
<gene>
    <name evidence="1" type="ORF">QQ008_16320</name>
</gene>
<dbReference type="Gene3D" id="1.20.1440.60">
    <property type="entry name" value="23S rRNA-intervening sequence"/>
    <property type="match status" value="1"/>
</dbReference>
<dbReference type="NCBIfam" id="TIGR02436">
    <property type="entry name" value="four helix bundle protein"/>
    <property type="match status" value="1"/>
</dbReference>
<dbReference type="PANTHER" id="PTHR38471">
    <property type="entry name" value="FOUR HELIX BUNDLE PROTEIN"/>
    <property type="match status" value="1"/>
</dbReference>
<dbReference type="CDD" id="cd16377">
    <property type="entry name" value="23S_rRNA_IVP_like"/>
    <property type="match status" value="1"/>
</dbReference>
<comment type="caution">
    <text evidence="1">The sequence shown here is derived from an EMBL/GenBank/DDBJ whole genome shotgun (WGS) entry which is preliminary data.</text>
</comment>
<keyword evidence="2" id="KW-1185">Reference proteome</keyword>
<protein>
    <submittedName>
        <fullName evidence="1">Four helix bundle protein</fullName>
    </submittedName>
</protein>
<dbReference type="Proteomes" id="UP001172082">
    <property type="component" value="Unassembled WGS sequence"/>
</dbReference>
<dbReference type="RefSeq" id="WP_346752975.1">
    <property type="nucleotide sequence ID" value="NZ_JAUJEA010000005.1"/>
</dbReference>
<dbReference type="InterPro" id="IPR012657">
    <property type="entry name" value="23S_rRNA-intervening_sequence"/>
</dbReference>
<evidence type="ECO:0000313" key="2">
    <source>
        <dbReference type="Proteomes" id="UP001172082"/>
    </source>
</evidence>
<reference evidence="1" key="1">
    <citation type="submission" date="2023-06" db="EMBL/GenBank/DDBJ databases">
        <title>Genomic of Parafulvivirga corallium.</title>
        <authorList>
            <person name="Wang G."/>
        </authorList>
    </citation>
    <scope>NUCLEOTIDE SEQUENCE</scope>
    <source>
        <strain evidence="1">BMA10</strain>
    </source>
</reference>
<dbReference type="EMBL" id="JAUJEA010000005">
    <property type="protein sequence ID" value="MDN5202956.1"/>
    <property type="molecule type" value="Genomic_DNA"/>
</dbReference>
<evidence type="ECO:0000313" key="1">
    <source>
        <dbReference type="EMBL" id="MDN5202956.1"/>
    </source>
</evidence>
<dbReference type="SUPFAM" id="SSF158446">
    <property type="entry name" value="IVS-encoded protein-like"/>
    <property type="match status" value="1"/>
</dbReference>
<accession>A0ABT8KQC5</accession>
<organism evidence="1 2">
    <name type="scientific">Splendidivirga corallicola</name>
    <dbReference type="NCBI Taxonomy" id="3051826"/>
    <lineage>
        <taxon>Bacteria</taxon>
        <taxon>Pseudomonadati</taxon>
        <taxon>Bacteroidota</taxon>
        <taxon>Cytophagia</taxon>
        <taxon>Cytophagales</taxon>
        <taxon>Splendidivirgaceae</taxon>
        <taxon>Splendidivirga</taxon>
    </lineage>
</organism>
<name>A0ABT8KQC5_9BACT</name>
<dbReference type="Pfam" id="PF05635">
    <property type="entry name" value="23S_rRNA_IVP"/>
    <property type="match status" value="1"/>
</dbReference>